<dbReference type="FunFam" id="3.40.50.300:FF:000221">
    <property type="entry name" value="Multidrug ABC transporter ATP-binding protein"/>
    <property type="match status" value="1"/>
</dbReference>
<dbReference type="GO" id="GO:0005886">
    <property type="term" value="C:plasma membrane"/>
    <property type="evidence" value="ECO:0007669"/>
    <property type="project" value="UniProtKB-SubCell"/>
</dbReference>
<evidence type="ECO:0000256" key="4">
    <source>
        <dbReference type="ARBA" id="ARBA00022692"/>
    </source>
</evidence>
<dbReference type="PANTHER" id="PTHR24221:SF590">
    <property type="entry name" value="COMPONENT LINKED WITH THE ASSEMBLY OF CYTOCHROME' TRANSPORT TRANSMEMBRANE ATP-BINDING PROTEIN ABC TRANSPORTER CYDD-RELATED"/>
    <property type="match status" value="1"/>
</dbReference>
<evidence type="ECO:0000259" key="10">
    <source>
        <dbReference type="PROSITE" id="PS50893"/>
    </source>
</evidence>
<reference evidence="13" key="1">
    <citation type="submission" date="2015-12" db="EMBL/GenBank/DDBJ databases">
        <title>Complete Genome Sequence of Azospirillum thiophilum BV-S.</title>
        <authorList>
            <person name="Fomenkov A."/>
            <person name="Vincze T."/>
            <person name="Grabovich M."/>
            <person name="Dubinina G."/>
            <person name="Orlova M."/>
            <person name="Belousova E."/>
            <person name="Roberts R.J."/>
        </authorList>
    </citation>
    <scope>NUCLEOTIDE SEQUENCE [LARGE SCALE GENOMIC DNA]</scope>
    <source>
        <strain evidence="13">BV-S</strain>
    </source>
</reference>
<evidence type="ECO:0000313" key="12">
    <source>
        <dbReference type="EMBL" id="ALG73817.1"/>
    </source>
</evidence>
<evidence type="ECO:0000256" key="5">
    <source>
        <dbReference type="ARBA" id="ARBA00022741"/>
    </source>
</evidence>
<dbReference type="PROSITE" id="PS00211">
    <property type="entry name" value="ABC_TRANSPORTER_1"/>
    <property type="match status" value="1"/>
</dbReference>
<reference evidence="12 13" key="2">
    <citation type="journal article" date="2016" name="Genome Announc.">
        <title>Complete Genome Sequence of a Strain of Azospirillum thiophilum Isolated from a Sulfide Spring.</title>
        <authorList>
            <person name="Fomenkov A."/>
            <person name="Vincze T."/>
            <person name="Grabovich M."/>
            <person name="Anton B.P."/>
            <person name="Dubinina G."/>
            <person name="Orlova M."/>
            <person name="Belousova E."/>
            <person name="Roberts R.J."/>
        </authorList>
    </citation>
    <scope>NUCLEOTIDE SEQUENCE [LARGE SCALE GENOMIC DNA]</scope>
    <source>
        <strain evidence="12 13">BV-S</strain>
    </source>
</reference>
<feature type="transmembrane region" description="Helical" evidence="9">
    <location>
        <begin position="172"/>
        <end position="189"/>
    </location>
</feature>
<sequence length="560" mass="57564">MRPDWRLALLATAAGLGVLAVQAAQSVLLAIALAAVLAGGDPMPPLAAAGLLLVARASLSWGGEAIALRLGGRAAAALHDWLAGHLLALGPAYAADHPDGALAHLLSGGAEAAAAAAGRYLPALGTVLIGCPLLLAGIAWVDGRSALLLAGVAAAAVLVDPVWLRWQRPRTAGVFAAMAGFSALLLDSLRGLPTLKAFGASGRRRRELALLASALRTGSMRTLRVTLLRGGLNGALSLGGTAAIAAWGSLRLAQGEMAPLELLLCLLLARDLFRPIERLERAFHAAWGWAEAGGPVGEFLDTAAEPRPAMVAAAPTRFDIRFEGVGHRYPGQADPALFDVTFAVPQGAMVAVVGPSGAGKSTIAQLLTRFRAPDRGCIRIGGTDIAALAPEALRRLIAVVPQDPVLFPGTIAANLRLARPGAGVAALRAAARVAQLDAEILALPQGYGTMLGDHGAGLSGGQRQRLAIARAVLRDAPVLLLDEATSAVDPAAEAAIRDALATFGRGRTVLVIAHRLSTVRRADRILVQEAGLIVEQGTHETLMAAGGLYARLVAAQETIR</sequence>
<evidence type="ECO:0008006" key="14">
    <source>
        <dbReference type="Google" id="ProtNLM"/>
    </source>
</evidence>
<evidence type="ECO:0000256" key="1">
    <source>
        <dbReference type="ARBA" id="ARBA00004651"/>
    </source>
</evidence>
<dbReference type="InterPro" id="IPR039421">
    <property type="entry name" value="Type_1_exporter"/>
</dbReference>
<dbReference type="Pfam" id="PF00005">
    <property type="entry name" value="ABC_tran"/>
    <property type="match status" value="1"/>
</dbReference>
<keyword evidence="3" id="KW-1003">Cell membrane</keyword>
<keyword evidence="13" id="KW-1185">Reference proteome</keyword>
<evidence type="ECO:0000313" key="13">
    <source>
        <dbReference type="Proteomes" id="UP000069935"/>
    </source>
</evidence>
<accession>A0AAC8W2J3</accession>
<dbReference type="PROSITE" id="PS50893">
    <property type="entry name" value="ABC_TRANSPORTER_2"/>
    <property type="match status" value="1"/>
</dbReference>
<evidence type="ECO:0000256" key="2">
    <source>
        <dbReference type="ARBA" id="ARBA00022448"/>
    </source>
</evidence>
<organism evidence="12 13">
    <name type="scientific">Azospirillum thiophilum</name>
    <dbReference type="NCBI Taxonomy" id="528244"/>
    <lineage>
        <taxon>Bacteria</taxon>
        <taxon>Pseudomonadati</taxon>
        <taxon>Pseudomonadota</taxon>
        <taxon>Alphaproteobacteria</taxon>
        <taxon>Rhodospirillales</taxon>
        <taxon>Azospirillaceae</taxon>
        <taxon>Azospirillum</taxon>
    </lineage>
</organism>
<dbReference type="InterPro" id="IPR003593">
    <property type="entry name" value="AAA+_ATPase"/>
</dbReference>
<dbReference type="SMART" id="SM00382">
    <property type="entry name" value="AAA"/>
    <property type="match status" value="1"/>
</dbReference>
<dbReference type="GO" id="GO:0140359">
    <property type="term" value="F:ABC-type transporter activity"/>
    <property type="evidence" value="ECO:0007669"/>
    <property type="project" value="InterPro"/>
</dbReference>
<dbReference type="InterPro" id="IPR003439">
    <property type="entry name" value="ABC_transporter-like_ATP-bd"/>
</dbReference>
<dbReference type="AlphaFoldDB" id="A0AAC8W2J3"/>
<dbReference type="Pfam" id="PF00664">
    <property type="entry name" value="ABC_membrane"/>
    <property type="match status" value="1"/>
</dbReference>
<protein>
    <recommendedName>
        <fullName evidence="14">ABC transporter ATP-binding protein</fullName>
    </recommendedName>
</protein>
<dbReference type="GO" id="GO:0005524">
    <property type="term" value="F:ATP binding"/>
    <property type="evidence" value="ECO:0007669"/>
    <property type="project" value="UniProtKB-KW"/>
</dbReference>
<dbReference type="KEGG" id="ati:AL072_20290"/>
<feature type="transmembrane region" description="Helical" evidence="9">
    <location>
        <begin position="120"/>
        <end position="140"/>
    </location>
</feature>
<name>A0AAC8W2J3_9PROT</name>
<evidence type="ECO:0000256" key="6">
    <source>
        <dbReference type="ARBA" id="ARBA00022840"/>
    </source>
</evidence>
<feature type="domain" description="ABC transporter" evidence="10">
    <location>
        <begin position="320"/>
        <end position="555"/>
    </location>
</feature>
<evidence type="ECO:0000256" key="3">
    <source>
        <dbReference type="ARBA" id="ARBA00022475"/>
    </source>
</evidence>
<feature type="transmembrane region" description="Helical" evidence="9">
    <location>
        <begin position="147"/>
        <end position="166"/>
    </location>
</feature>
<keyword evidence="7 9" id="KW-1133">Transmembrane helix</keyword>
<comment type="subcellular location">
    <subcellularLocation>
        <location evidence="1">Cell membrane</location>
        <topology evidence="1">Multi-pass membrane protein</topology>
    </subcellularLocation>
</comment>
<dbReference type="InterPro" id="IPR017871">
    <property type="entry name" value="ABC_transporter-like_CS"/>
</dbReference>
<keyword evidence="2" id="KW-0813">Transport</keyword>
<keyword evidence="8 9" id="KW-0472">Membrane</keyword>
<keyword evidence="4 9" id="KW-0812">Transmembrane</keyword>
<dbReference type="EMBL" id="CP012403">
    <property type="protein sequence ID" value="ALG73817.1"/>
    <property type="molecule type" value="Genomic_DNA"/>
</dbReference>
<keyword evidence="5" id="KW-0547">Nucleotide-binding</keyword>
<evidence type="ECO:0000256" key="9">
    <source>
        <dbReference type="SAM" id="Phobius"/>
    </source>
</evidence>
<gene>
    <name evidence="12" type="ORF">AL072_20290</name>
</gene>
<dbReference type="SUPFAM" id="SSF90123">
    <property type="entry name" value="ABC transporter transmembrane region"/>
    <property type="match status" value="1"/>
</dbReference>
<dbReference type="GO" id="GO:0016887">
    <property type="term" value="F:ATP hydrolysis activity"/>
    <property type="evidence" value="ECO:0007669"/>
    <property type="project" value="InterPro"/>
</dbReference>
<feature type="transmembrane region" description="Helical" evidence="9">
    <location>
        <begin position="230"/>
        <end position="250"/>
    </location>
</feature>
<feature type="domain" description="ABC transmembrane type-1" evidence="11">
    <location>
        <begin position="9"/>
        <end position="285"/>
    </location>
</feature>
<dbReference type="PANTHER" id="PTHR24221">
    <property type="entry name" value="ATP-BINDING CASSETTE SUB-FAMILY B"/>
    <property type="match status" value="1"/>
</dbReference>
<evidence type="ECO:0000256" key="8">
    <source>
        <dbReference type="ARBA" id="ARBA00023136"/>
    </source>
</evidence>
<evidence type="ECO:0000256" key="7">
    <source>
        <dbReference type="ARBA" id="ARBA00022989"/>
    </source>
</evidence>
<dbReference type="SUPFAM" id="SSF52540">
    <property type="entry name" value="P-loop containing nucleoside triphosphate hydrolases"/>
    <property type="match status" value="1"/>
</dbReference>
<keyword evidence="6" id="KW-0067">ATP-binding</keyword>
<dbReference type="Gene3D" id="3.40.50.300">
    <property type="entry name" value="P-loop containing nucleotide triphosphate hydrolases"/>
    <property type="match status" value="1"/>
</dbReference>
<proteinExistence type="predicted"/>
<dbReference type="Proteomes" id="UP000069935">
    <property type="component" value="Chromosome 3"/>
</dbReference>
<dbReference type="InterPro" id="IPR027417">
    <property type="entry name" value="P-loop_NTPase"/>
</dbReference>
<dbReference type="Gene3D" id="1.20.1560.10">
    <property type="entry name" value="ABC transporter type 1, transmembrane domain"/>
    <property type="match status" value="1"/>
</dbReference>
<dbReference type="InterPro" id="IPR036640">
    <property type="entry name" value="ABC1_TM_sf"/>
</dbReference>
<evidence type="ECO:0000259" key="11">
    <source>
        <dbReference type="PROSITE" id="PS50929"/>
    </source>
</evidence>
<dbReference type="PROSITE" id="PS50929">
    <property type="entry name" value="ABC_TM1F"/>
    <property type="match status" value="1"/>
</dbReference>
<dbReference type="InterPro" id="IPR011527">
    <property type="entry name" value="ABC1_TM_dom"/>
</dbReference>